<dbReference type="EMBL" id="PJNI01000016">
    <property type="protein sequence ID" value="PKR79892.1"/>
    <property type="molecule type" value="Genomic_DNA"/>
</dbReference>
<keyword evidence="2" id="KW-1185">Reference proteome</keyword>
<dbReference type="GO" id="GO:0016881">
    <property type="term" value="F:acid-amino acid ligase activity"/>
    <property type="evidence" value="ECO:0007669"/>
    <property type="project" value="InterPro"/>
</dbReference>
<proteinExistence type="predicted"/>
<sequence>MFPLEWEYFFTEFKNNRSTKIDVFKEKVKLIKNKSHFFSDTLEAFEAAQKLNNKEDMLLVFGSFFLLEEII</sequence>
<protein>
    <recommendedName>
        <fullName evidence="3">Bifunctional folylpolyglutamate synthase/dihydrofolate synthase</fullName>
    </recommendedName>
</protein>
<dbReference type="SUPFAM" id="SSF53244">
    <property type="entry name" value="MurD-like peptide ligases, peptide-binding domain"/>
    <property type="match status" value="1"/>
</dbReference>
<organism evidence="1 2">
    <name type="scientific">Brumimicrobium salinarum</name>
    <dbReference type="NCBI Taxonomy" id="2058658"/>
    <lineage>
        <taxon>Bacteria</taxon>
        <taxon>Pseudomonadati</taxon>
        <taxon>Bacteroidota</taxon>
        <taxon>Flavobacteriia</taxon>
        <taxon>Flavobacteriales</taxon>
        <taxon>Crocinitomicaceae</taxon>
        <taxon>Brumimicrobium</taxon>
    </lineage>
</organism>
<comment type="caution">
    <text evidence="1">The sequence shown here is derived from an EMBL/GenBank/DDBJ whole genome shotgun (WGS) entry which is preliminary data.</text>
</comment>
<evidence type="ECO:0000313" key="2">
    <source>
        <dbReference type="Proteomes" id="UP000236654"/>
    </source>
</evidence>
<dbReference type="AlphaFoldDB" id="A0A2I0QZX1"/>
<gene>
    <name evidence="1" type="ORF">CW751_12470</name>
</gene>
<evidence type="ECO:0000313" key="1">
    <source>
        <dbReference type="EMBL" id="PKR79892.1"/>
    </source>
</evidence>
<dbReference type="Proteomes" id="UP000236654">
    <property type="component" value="Unassembled WGS sequence"/>
</dbReference>
<dbReference type="InterPro" id="IPR036615">
    <property type="entry name" value="Mur_ligase_C_dom_sf"/>
</dbReference>
<accession>A0A2I0QZX1</accession>
<evidence type="ECO:0008006" key="3">
    <source>
        <dbReference type="Google" id="ProtNLM"/>
    </source>
</evidence>
<dbReference type="Gene3D" id="3.90.190.20">
    <property type="entry name" value="Mur ligase, C-terminal domain"/>
    <property type="match status" value="1"/>
</dbReference>
<name>A0A2I0QZX1_9FLAO</name>
<reference evidence="1 2" key="1">
    <citation type="submission" date="2017-12" db="EMBL/GenBank/DDBJ databases">
        <title>The draft genome sequence of Brumimicrobium saltpan LHR20.</title>
        <authorList>
            <person name="Do Z.-J."/>
            <person name="Luo H.-R."/>
        </authorList>
    </citation>
    <scope>NUCLEOTIDE SEQUENCE [LARGE SCALE GENOMIC DNA]</scope>
    <source>
        <strain evidence="1 2">LHR20</strain>
    </source>
</reference>